<dbReference type="PANTHER" id="PTHR43782:SF3">
    <property type="entry name" value="ARGINASE"/>
    <property type="match status" value="1"/>
</dbReference>
<evidence type="ECO:0000256" key="2">
    <source>
        <dbReference type="ARBA" id="ARBA00022801"/>
    </source>
</evidence>
<keyword evidence="3" id="KW-0464">Manganese</keyword>
<sequence length="273" mass="30225">MTTVMASVQWQGAGQRHQLVESLRAYLDGAVYPIDETPIDPATGDTRQGVKHLDEIRANISAQMTHLEALAPSRLLTLSCECSGDIAPIAYFARRHADLRILWVDAHADLNTPASSPSGDFHGMPLRTLLGEGPQPILDLLSIHLTPKQVGLVGVRDCDPGEQDFIASRRIRHWLDLSVSARAEIETFVTGKPIYIHFDLDVLDPDDESLALFKTPDGLSYPDLGRWLSSLALHHTVVGMGLFEYHDPIGEFRERYAEIVELCRRCLGTDLPG</sequence>
<dbReference type="PANTHER" id="PTHR43782">
    <property type="entry name" value="ARGINASE"/>
    <property type="match status" value="1"/>
</dbReference>
<reference evidence="5" key="1">
    <citation type="submission" date="2024-06" db="EMBL/GenBank/DDBJ databases">
        <title>Complete genome of Salinicola endophyticus HNIBRBA4755.</title>
        <authorList>
            <person name="Shin S.Y."/>
            <person name="Kang H."/>
            <person name="Song J."/>
        </authorList>
    </citation>
    <scope>NUCLEOTIDE SEQUENCE</scope>
    <source>
        <strain evidence="5">HNIBRBA4755</strain>
    </source>
</reference>
<dbReference type="CDD" id="cd09999">
    <property type="entry name" value="Arginase-like_1"/>
    <property type="match status" value="1"/>
</dbReference>
<dbReference type="Gene3D" id="3.40.800.10">
    <property type="entry name" value="Ureohydrolase domain"/>
    <property type="match status" value="1"/>
</dbReference>
<dbReference type="Pfam" id="PF00491">
    <property type="entry name" value="Arginase"/>
    <property type="match status" value="1"/>
</dbReference>
<evidence type="ECO:0000256" key="3">
    <source>
        <dbReference type="ARBA" id="ARBA00023211"/>
    </source>
</evidence>
<keyword evidence="2" id="KW-0378">Hydrolase</keyword>
<comment type="similarity">
    <text evidence="4">Belongs to the arginase family.</text>
</comment>
<dbReference type="GO" id="GO:0004053">
    <property type="term" value="F:arginase activity"/>
    <property type="evidence" value="ECO:0007669"/>
    <property type="project" value="TreeGrafter"/>
</dbReference>
<keyword evidence="1" id="KW-0479">Metal-binding</keyword>
<organism evidence="5">
    <name type="scientific">Salinicola endophyticus</name>
    <dbReference type="NCBI Taxonomy" id="1949083"/>
    <lineage>
        <taxon>Bacteria</taxon>
        <taxon>Pseudomonadati</taxon>
        <taxon>Pseudomonadota</taxon>
        <taxon>Gammaproteobacteria</taxon>
        <taxon>Oceanospirillales</taxon>
        <taxon>Halomonadaceae</taxon>
        <taxon>Salinicola</taxon>
    </lineage>
</organism>
<dbReference type="SUPFAM" id="SSF52768">
    <property type="entry name" value="Arginase/deacetylase"/>
    <property type="match status" value="1"/>
</dbReference>
<dbReference type="GO" id="GO:0030145">
    <property type="term" value="F:manganese ion binding"/>
    <property type="evidence" value="ECO:0007669"/>
    <property type="project" value="TreeGrafter"/>
</dbReference>
<dbReference type="InterPro" id="IPR006035">
    <property type="entry name" value="Ureohydrolase"/>
</dbReference>
<evidence type="ECO:0000256" key="1">
    <source>
        <dbReference type="ARBA" id="ARBA00022723"/>
    </source>
</evidence>
<protein>
    <submittedName>
        <fullName evidence="5">Arginase family protein</fullName>
    </submittedName>
</protein>
<dbReference type="RefSeq" id="WP_353981948.1">
    <property type="nucleotide sequence ID" value="NZ_CP159578.1"/>
</dbReference>
<dbReference type="GO" id="GO:0005829">
    <property type="term" value="C:cytosol"/>
    <property type="evidence" value="ECO:0007669"/>
    <property type="project" value="TreeGrafter"/>
</dbReference>
<evidence type="ECO:0000256" key="4">
    <source>
        <dbReference type="PROSITE-ProRule" id="PRU00742"/>
    </source>
</evidence>
<dbReference type="InterPro" id="IPR023696">
    <property type="entry name" value="Ureohydrolase_dom_sf"/>
</dbReference>
<dbReference type="PROSITE" id="PS51409">
    <property type="entry name" value="ARGINASE_2"/>
    <property type="match status" value="1"/>
</dbReference>
<accession>A0AB74UHQ3</accession>
<dbReference type="PRINTS" id="PR00116">
    <property type="entry name" value="ARGINASE"/>
</dbReference>
<gene>
    <name evidence="5" type="ORF">ABV408_08375</name>
</gene>
<evidence type="ECO:0000313" key="5">
    <source>
        <dbReference type="EMBL" id="XCJ81179.1"/>
    </source>
</evidence>
<proteinExistence type="inferred from homology"/>
<dbReference type="EMBL" id="CP159578">
    <property type="protein sequence ID" value="XCJ81179.1"/>
    <property type="molecule type" value="Genomic_DNA"/>
</dbReference>
<name>A0AB74UHQ3_9GAMM</name>
<dbReference type="AlphaFoldDB" id="A0AB74UHQ3"/>